<name>A0A922SBR7_SPOEX</name>
<evidence type="ECO:0000313" key="2">
    <source>
        <dbReference type="EMBL" id="KAH9632251.1"/>
    </source>
</evidence>
<organism evidence="2 3">
    <name type="scientific">Spodoptera exigua</name>
    <name type="common">Beet armyworm</name>
    <name type="synonym">Noctua fulgens</name>
    <dbReference type="NCBI Taxonomy" id="7107"/>
    <lineage>
        <taxon>Eukaryota</taxon>
        <taxon>Metazoa</taxon>
        <taxon>Ecdysozoa</taxon>
        <taxon>Arthropoda</taxon>
        <taxon>Hexapoda</taxon>
        <taxon>Insecta</taxon>
        <taxon>Pterygota</taxon>
        <taxon>Neoptera</taxon>
        <taxon>Endopterygota</taxon>
        <taxon>Lepidoptera</taxon>
        <taxon>Glossata</taxon>
        <taxon>Ditrysia</taxon>
        <taxon>Noctuoidea</taxon>
        <taxon>Noctuidae</taxon>
        <taxon>Amphipyrinae</taxon>
        <taxon>Spodoptera</taxon>
    </lineage>
</organism>
<protein>
    <recommendedName>
        <fullName evidence="1">Transposable element P transposase-like RNase H domain-containing protein</fullName>
    </recommendedName>
</protein>
<dbReference type="AlphaFoldDB" id="A0A922SBR7"/>
<evidence type="ECO:0000259" key="1">
    <source>
        <dbReference type="Pfam" id="PF21787"/>
    </source>
</evidence>
<dbReference type="InterPro" id="IPR048365">
    <property type="entry name" value="TNP-like_RNaseH_N"/>
</dbReference>
<proteinExistence type="predicted"/>
<evidence type="ECO:0000313" key="3">
    <source>
        <dbReference type="Proteomes" id="UP000814243"/>
    </source>
</evidence>
<feature type="domain" description="Transposable element P transposase-like RNase H" evidence="1">
    <location>
        <begin position="3"/>
        <end position="135"/>
    </location>
</feature>
<dbReference type="EMBL" id="JACEFF010000719">
    <property type="protein sequence ID" value="KAH9632251.1"/>
    <property type="molecule type" value="Genomic_DNA"/>
</dbReference>
<sequence length="197" mass="22552">MVCGINKQVIETIKQITEKREKNEILCVLAFDEMSIRKNLTYNAKFDQIDGYQDHALQGRTSQIASDALTFMAIGLRKNWKQPIAFYFSGDSVTVDRLAVLIKVVLRPCFDTGLEVVSTVCDLDGVNIRAINSLGSSTDQPYFNFEGREVVTILDPPHLLKCFRNIFLKHNIQFEQDIQIDGIRQQASYIKRAYRRV</sequence>
<comment type="caution">
    <text evidence="2">The sequence shown here is derived from an EMBL/GenBank/DDBJ whole genome shotgun (WGS) entry which is preliminary data.</text>
</comment>
<dbReference type="Proteomes" id="UP000814243">
    <property type="component" value="Unassembled WGS sequence"/>
</dbReference>
<dbReference type="Pfam" id="PF21787">
    <property type="entry name" value="TNP-like_RNaseH_N"/>
    <property type="match status" value="1"/>
</dbReference>
<accession>A0A922SBR7</accession>
<reference evidence="2" key="1">
    <citation type="journal article" date="2021" name="G3 (Bethesda)">
        <title>Genome and transcriptome analysis of the beet armyworm Spodoptera exigua reveals targets for pest control. .</title>
        <authorList>
            <person name="Simon S."/>
            <person name="Breeschoten T."/>
            <person name="Jansen H.J."/>
            <person name="Dirks R.P."/>
            <person name="Schranz M.E."/>
            <person name="Ros V.I.D."/>
        </authorList>
    </citation>
    <scope>NUCLEOTIDE SEQUENCE</scope>
    <source>
        <strain evidence="2">TB_SE_WUR_2020</strain>
    </source>
</reference>
<gene>
    <name evidence="2" type="ORF">HF086_002886</name>
</gene>